<evidence type="ECO:0000256" key="1">
    <source>
        <dbReference type="SAM" id="MobiDB-lite"/>
    </source>
</evidence>
<reference evidence="3" key="1">
    <citation type="journal article" date="2019" name="Int. J. Syst. Evol. Microbiol.">
        <title>The Global Catalogue of Microorganisms (GCM) 10K type strain sequencing project: providing services to taxonomists for standard genome sequencing and annotation.</title>
        <authorList>
            <consortium name="The Broad Institute Genomics Platform"/>
            <consortium name="The Broad Institute Genome Sequencing Center for Infectious Disease"/>
            <person name="Wu L."/>
            <person name="Ma J."/>
        </authorList>
    </citation>
    <scope>NUCLEOTIDE SEQUENCE [LARGE SCALE GENOMIC DNA]</scope>
    <source>
        <strain evidence="3">TBRC 5832</strain>
    </source>
</reference>
<feature type="region of interest" description="Disordered" evidence="1">
    <location>
        <begin position="1"/>
        <end position="27"/>
    </location>
</feature>
<sequence length="155" mass="16014">MSRALQPSDDDSRFDEPIAPLIPPALPPPQPAALDVGVLAPPAAPHSPLLLDVARLGASGRFTSKALLRALGWQPAQPLALQLGDEAVVLTADPDGTLTVGTRGEIAVPAPARTMAGLDHSPTAALVADPDQATLTFHPVSLLTAHYTRRPGDPP</sequence>
<comment type="caution">
    <text evidence="2">The sequence shown here is derived from an EMBL/GenBank/DDBJ whole genome shotgun (WGS) entry which is preliminary data.</text>
</comment>
<protein>
    <submittedName>
        <fullName evidence="2">Uncharacterized protein</fullName>
    </submittedName>
</protein>
<gene>
    <name evidence="2" type="ORF">ACFO0C_01025</name>
</gene>
<evidence type="ECO:0000313" key="2">
    <source>
        <dbReference type="EMBL" id="MFC4063495.1"/>
    </source>
</evidence>
<dbReference type="EMBL" id="JBHSBL010000002">
    <property type="protein sequence ID" value="MFC4063495.1"/>
    <property type="molecule type" value="Genomic_DNA"/>
</dbReference>
<accession>A0ABV8INU8</accession>
<name>A0ABV8INU8_9ACTN</name>
<dbReference type="RefSeq" id="WP_378064502.1">
    <property type="nucleotide sequence ID" value="NZ_JBHSBL010000002.1"/>
</dbReference>
<proteinExistence type="predicted"/>
<keyword evidence="3" id="KW-1185">Reference proteome</keyword>
<organism evidence="2 3">
    <name type="scientific">Actinoplanes subglobosus</name>
    <dbReference type="NCBI Taxonomy" id="1547892"/>
    <lineage>
        <taxon>Bacteria</taxon>
        <taxon>Bacillati</taxon>
        <taxon>Actinomycetota</taxon>
        <taxon>Actinomycetes</taxon>
        <taxon>Micromonosporales</taxon>
        <taxon>Micromonosporaceae</taxon>
        <taxon>Actinoplanes</taxon>
    </lineage>
</organism>
<dbReference type="Proteomes" id="UP001595867">
    <property type="component" value="Unassembled WGS sequence"/>
</dbReference>
<evidence type="ECO:0000313" key="3">
    <source>
        <dbReference type="Proteomes" id="UP001595867"/>
    </source>
</evidence>